<sequence length="309" mass="34406">MVVGRQIRGGAPGGLQKRDTPTECAPVSRPRIDAVRGVLQRPAPADRIVHERFAPAAELEEFIQHFWTVRWDLRGEPPLLAETLPHPCVHVVFDRGQGRVTGVQSRRFRRRIQGQSRVFGIKFRPAAFQPVLGAPLSQLTDRTVSVRSVFGREGTALKDAILAEPDVRRCVTLAQDFLRPRLPPMPEPIARMRDLVERLAADAAVTRMEQVAALAKLEPRNLQRRFSEAVGVSPKWVLKRYRLHEAAEQLARVQVPDMASLALQLGYFDQSHFIRDFKALVGCAPGQYAERAAASRQAAGNPARSGTRG</sequence>
<dbReference type="Pfam" id="PF12833">
    <property type="entry name" value="HTH_18"/>
    <property type="match status" value="1"/>
</dbReference>
<reference evidence="6 7" key="1">
    <citation type="submission" date="2016-10" db="EMBL/GenBank/DDBJ databases">
        <authorList>
            <person name="Varghese N."/>
            <person name="Submissions S."/>
        </authorList>
    </citation>
    <scope>NUCLEOTIDE SEQUENCE [LARGE SCALE GENOMIC DNA]</scope>
    <source>
        <strain evidence="6 7">DSM 16525</strain>
    </source>
</reference>
<dbReference type="Proteomes" id="UP000183760">
    <property type="component" value="Unassembled WGS sequence"/>
</dbReference>
<keyword evidence="2" id="KW-0238">DNA-binding</keyword>
<evidence type="ECO:0000313" key="7">
    <source>
        <dbReference type="Proteomes" id="UP000183760"/>
    </source>
</evidence>
<name>A0ABY1CVX3_MYXFU</name>
<dbReference type="InterPro" id="IPR046532">
    <property type="entry name" value="DUF6597"/>
</dbReference>
<feature type="region of interest" description="Disordered" evidence="4">
    <location>
        <begin position="1"/>
        <end position="24"/>
    </location>
</feature>
<gene>
    <name evidence="6" type="ORF">SAMN05443572_11342</name>
</gene>
<feature type="domain" description="HTH araC/xylS-type" evidence="5">
    <location>
        <begin position="190"/>
        <end position="291"/>
    </location>
</feature>
<dbReference type="SMART" id="SM00342">
    <property type="entry name" value="HTH_ARAC"/>
    <property type="match status" value="1"/>
</dbReference>
<dbReference type="InterPro" id="IPR050204">
    <property type="entry name" value="AraC_XylS_family_regulators"/>
</dbReference>
<dbReference type="InterPro" id="IPR009057">
    <property type="entry name" value="Homeodomain-like_sf"/>
</dbReference>
<dbReference type="PROSITE" id="PS00041">
    <property type="entry name" value="HTH_ARAC_FAMILY_1"/>
    <property type="match status" value="1"/>
</dbReference>
<dbReference type="Pfam" id="PF20240">
    <property type="entry name" value="DUF6597"/>
    <property type="match status" value="1"/>
</dbReference>
<evidence type="ECO:0000256" key="1">
    <source>
        <dbReference type="ARBA" id="ARBA00023015"/>
    </source>
</evidence>
<evidence type="ECO:0000256" key="2">
    <source>
        <dbReference type="ARBA" id="ARBA00023125"/>
    </source>
</evidence>
<keyword evidence="1" id="KW-0805">Transcription regulation</keyword>
<comment type="caution">
    <text evidence="6">The sequence shown here is derived from an EMBL/GenBank/DDBJ whole genome shotgun (WGS) entry which is preliminary data.</text>
</comment>
<protein>
    <submittedName>
        <fullName evidence="6">Transcriptional regulator, AraC family</fullName>
    </submittedName>
</protein>
<dbReference type="InterPro" id="IPR018062">
    <property type="entry name" value="HTH_AraC-typ_CS"/>
</dbReference>
<evidence type="ECO:0000256" key="4">
    <source>
        <dbReference type="SAM" id="MobiDB-lite"/>
    </source>
</evidence>
<evidence type="ECO:0000259" key="5">
    <source>
        <dbReference type="PROSITE" id="PS01124"/>
    </source>
</evidence>
<dbReference type="EMBL" id="FOIB01000013">
    <property type="protein sequence ID" value="SEU38388.1"/>
    <property type="molecule type" value="Genomic_DNA"/>
</dbReference>
<dbReference type="Gene3D" id="1.10.10.60">
    <property type="entry name" value="Homeodomain-like"/>
    <property type="match status" value="1"/>
</dbReference>
<accession>A0ABY1CVX3</accession>
<organism evidence="6 7">
    <name type="scientific">Myxococcus fulvus</name>
    <dbReference type="NCBI Taxonomy" id="33"/>
    <lineage>
        <taxon>Bacteria</taxon>
        <taxon>Pseudomonadati</taxon>
        <taxon>Myxococcota</taxon>
        <taxon>Myxococcia</taxon>
        <taxon>Myxococcales</taxon>
        <taxon>Cystobacterineae</taxon>
        <taxon>Myxococcaceae</taxon>
        <taxon>Myxococcus</taxon>
    </lineage>
</organism>
<dbReference type="PROSITE" id="PS01124">
    <property type="entry name" value="HTH_ARAC_FAMILY_2"/>
    <property type="match status" value="1"/>
</dbReference>
<evidence type="ECO:0000313" key="6">
    <source>
        <dbReference type="EMBL" id="SEU38388.1"/>
    </source>
</evidence>
<dbReference type="SUPFAM" id="SSF46689">
    <property type="entry name" value="Homeodomain-like"/>
    <property type="match status" value="1"/>
</dbReference>
<evidence type="ECO:0000256" key="3">
    <source>
        <dbReference type="ARBA" id="ARBA00023163"/>
    </source>
</evidence>
<keyword evidence="7" id="KW-1185">Reference proteome</keyword>
<dbReference type="PANTHER" id="PTHR46796">
    <property type="entry name" value="HTH-TYPE TRANSCRIPTIONAL ACTIVATOR RHAS-RELATED"/>
    <property type="match status" value="1"/>
</dbReference>
<keyword evidence="3" id="KW-0804">Transcription</keyword>
<dbReference type="InterPro" id="IPR018060">
    <property type="entry name" value="HTH_AraC"/>
</dbReference>
<proteinExistence type="predicted"/>